<evidence type="ECO:0000256" key="2">
    <source>
        <dbReference type="ARBA" id="ARBA00022827"/>
    </source>
</evidence>
<keyword evidence="1" id="KW-0285">Flavoprotein</keyword>
<evidence type="ECO:0000256" key="1">
    <source>
        <dbReference type="ARBA" id="ARBA00022630"/>
    </source>
</evidence>
<reference evidence="4" key="1">
    <citation type="submission" date="2020-10" db="EMBL/GenBank/DDBJ databases">
        <authorList>
            <person name="Kusch S."/>
        </authorList>
    </citation>
    <scope>NUCLEOTIDE SEQUENCE</scope>
    <source>
        <strain evidence="4">SwB9</strain>
    </source>
</reference>
<evidence type="ECO:0000313" key="5">
    <source>
        <dbReference type="Proteomes" id="UP000624404"/>
    </source>
</evidence>
<dbReference type="EMBL" id="CAJHIA010000009">
    <property type="protein sequence ID" value="CAD6442975.1"/>
    <property type="molecule type" value="Genomic_DNA"/>
</dbReference>
<organism evidence="4 5">
    <name type="scientific">Sclerotinia trifoliorum</name>
    <dbReference type="NCBI Taxonomy" id="28548"/>
    <lineage>
        <taxon>Eukaryota</taxon>
        <taxon>Fungi</taxon>
        <taxon>Dikarya</taxon>
        <taxon>Ascomycota</taxon>
        <taxon>Pezizomycotina</taxon>
        <taxon>Leotiomycetes</taxon>
        <taxon>Helotiales</taxon>
        <taxon>Sclerotiniaceae</taxon>
        <taxon>Sclerotinia</taxon>
    </lineage>
</organism>
<sequence>MAGGNHQGMEEEYDLVIIGAGPSGIVLARFYLSIHPTHRLAILEQEEVIGGVWSSARQYPGFRSESGLRMSGFSDRPIILPPEAHTYDDTFEAKYVTQYLEDYVDVHVHDGKSLRERVIFGLRLRESRRWLGNVATGQNSLPHTPSFLNQANFKSPIVHQKHFGQIAMSALAPDSPTHQSQFLGGGKSATDMVYECTKASKKVTWIIRRSGEGPAIFAEMSATRAFAALSPSCFTPQTWVSRFIHQSSIVNSIVSKIWKGADEDAAKLADFEREDALPGEVYWCNGPIGLIHHDDFWDTVAKNVKVYRDDIQRLESRAIILEDGTVIDTDMLLCGTGWTRGYPFLTPQQTREFGLSHPAEDDASSESKI</sequence>
<protein>
    <submittedName>
        <fullName evidence="4">6da0d101-4a71-4fb8-bdfd-d3c7751095aa</fullName>
    </submittedName>
</protein>
<dbReference type="SUPFAM" id="SSF51905">
    <property type="entry name" value="FAD/NAD(P)-binding domain"/>
    <property type="match status" value="1"/>
</dbReference>
<evidence type="ECO:0000256" key="3">
    <source>
        <dbReference type="ARBA" id="ARBA00023002"/>
    </source>
</evidence>
<dbReference type="OrthoDB" id="2915840at2759"/>
<dbReference type="Pfam" id="PF13450">
    <property type="entry name" value="NAD_binding_8"/>
    <property type="match status" value="1"/>
</dbReference>
<keyword evidence="5" id="KW-1185">Reference proteome</keyword>
<accession>A0A8H2ZN26</accession>
<gene>
    <name evidence="4" type="ORF">SCLTRI_LOCUS2767</name>
</gene>
<dbReference type="Proteomes" id="UP000624404">
    <property type="component" value="Unassembled WGS sequence"/>
</dbReference>
<evidence type="ECO:0000313" key="4">
    <source>
        <dbReference type="EMBL" id="CAD6442975.1"/>
    </source>
</evidence>
<dbReference type="GO" id="GO:0016491">
    <property type="term" value="F:oxidoreductase activity"/>
    <property type="evidence" value="ECO:0007669"/>
    <property type="project" value="UniProtKB-KW"/>
</dbReference>
<proteinExistence type="predicted"/>
<dbReference type="Gene3D" id="3.50.50.60">
    <property type="entry name" value="FAD/NAD(P)-binding domain"/>
    <property type="match status" value="1"/>
</dbReference>
<comment type="caution">
    <text evidence="4">The sequence shown here is derived from an EMBL/GenBank/DDBJ whole genome shotgun (WGS) entry which is preliminary data.</text>
</comment>
<dbReference type="AlphaFoldDB" id="A0A8H2ZN26"/>
<keyword evidence="2" id="KW-0274">FAD</keyword>
<dbReference type="InterPro" id="IPR050346">
    <property type="entry name" value="FMO-like"/>
</dbReference>
<dbReference type="InterPro" id="IPR036188">
    <property type="entry name" value="FAD/NAD-bd_sf"/>
</dbReference>
<dbReference type="PANTHER" id="PTHR23023">
    <property type="entry name" value="DIMETHYLANILINE MONOOXYGENASE"/>
    <property type="match status" value="1"/>
</dbReference>
<name>A0A8H2ZN26_9HELO</name>
<keyword evidence="3" id="KW-0560">Oxidoreductase</keyword>